<dbReference type="PROSITE" id="PS51782">
    <property type="entry name" value="LYSM"/>
    <property type="match status" value="1"/>
</dbReference>
<dbReference type="EMBL" id="MGDI01000028">
    <property type="protein sequence ID" value="OGL53065.1"/>
    <property type="molecule type" value="Genomic_DNA"/>
</dbReference>
<sequence length="483" mass="54181">MKKKNINLFFYLIILMPSLIFLQCVTNPVTKEKDFILISEAQEISMGVSADKEVLDTYGLYSDQKLQNYIDEIGQKVAGVSDRKNIKFFFTVVDSTEINAFALPGGYIYITRGILALLNSEAELAGVLGHEIGHVCARHSAKQISQAIGYQVLMTGASIALPQLSQWGQISDIIFGTIENGFGRQYELQSDELGQNYEFRAGYDPLQAASFLTTLKKTEKGTGVFHGLFATHPETENRIKQAIIHGNKLKSTTTAQLQILDDKYISMLQGLVYGRGEKEGIVSGNSYKNRAYRFAISLPAGWDNTIKNGKLFSKDPENILNIELEQINRREGLTSVQLAEKWEGKTHLKRFQNEPYSKNGLDGYICYYDAKSEKTPLRLKVLFFVKNGSGFALICYSPAKDFRFALDDFNKTIYSLRNLSDNETEGLKAKHLNIYTVKEGDNFNKIAEKELGDGKKAEELATLNGLEVNSQLRVGKKLKLPSY</sequence>
<dbReference type="GO" id="GO:0016020">
    <property type="term" value="C:membrane"/>
    <property type="evidence" value="ECO:0007669"/>
    <property type="project" value="TreeGrafter"/>
</dbReference>
<dbReference type="InterPro" id="IPR001915">
    <property type="entry name" value="Peptidase_M48"/>
</dbReference>
<dbReference type="Gene3D" id="3.10.350.10">
    <property type="entry name" value="LysM domain"/>
    <property type="match status" value="1"/>
</dbReference>
<dbReference type="Pfam" id="PF01476">
    <property type="entry name" value="LysM"/>
    <property type="match status" value="1"/>
</dbReference>
<dbReference type="AlphaFoldDB" id="A0A1F7SH45"/>
<evidence type="ECO:0000313" key="9">
    <source>
        <dbReference type="Proteomes" id="UP000178082"/>
    </source>
</evidence>
<dbReference type="InterPro" id="IPR051156">
    <property type="entry name" value="Mito/Outer_Membr_Metalloprot"/>
</dbReference>
<evidence type="ECO:0000313" key="8">
    <source>
        <dbReference type="EMBL" id="OGL53065.1"/>
    </source>
</evidence>
<dbReference type="Pfam" id="PF01435">
    <property type="entry name" value="Peptidase_M48"/>
    <property type="match status" value="1"/>
</dbReference>
<accession>A0A1F7SH45</accession>
<evidence type="ECO:0000256" key="6">
    <source>
        <dbReference type="ARBA" id="ARBA00023049"/>
    </source>
</evidence>
<dbReference type="InterPro" id="IPR036779">
    <property type="entry name" value="LysM_dom_sf"/>
</dbReference>
<dbReference type="Gene3D" id="3.30.2010.10">
    <property type="entry name" value="Metalloproteases ('zincins'), catalytic domain"/>
    <property type="match status" value="1"/>
</dbReference>
<keyword evidence="6" id="KW-0482">Metalloprotease</keyword>
<dbReference type="GO" id="GO:0051603">
    <property type="term" value="P:proteolysis involved in protein catabolic process"/>
    <property type="evidence" value="ECO:0007669"/>
    <property type="project" value="TreeGrafter"/>
</dbReference>
<dbReference type="Proteomes" id="UP000178082">
    <property type="component" value="Unassembled WGS sequence"/>
</dbReference>
<evidence type="ECO:0000256" key="3">
    <source>
        <dbReference type="ARBA" id="ARBA00022723"/>
    </source>
</evidence>
<keyword evidence="3" id="KW-0479">Metal-binding</keyword>
<keyword evidence="2" id="KW-0645">Protease</keyword>
<gene>
    <name evidence="8" type="ORF">A3G31_09185</name>
</gene>
<feature type="domain" description="LysM" evidence="7">
    <location>
        <begin position="433"/>
        <end position="480"/>
    </location>
</feature>
<evidence type="ECO:0000256" key="2">
    <source>
        <dbReference type="ARBA" id="ARBA00022670"/>
    </source>
</evidence>
<keyword evidence="4" id="KW-0378">Hydrolase</keyword>
<dbReference type="SUPFAM" id="SSF54106">
    <property type="entry name" value="LysM domain"/>
    <property type="match status" value="1"/>
</dbReference>
<dbReference type="CDD" id="cd00118">
    <property type="entry name" value="LysM"/>
    <property type="match status" value="1"/>
</dbReference>
<name>A0A1F7SH45_9BACT</name>
<dbReference type="InterPro" id="IPR018392">
    <property type="entry name" value="LysM"/>
</dbReference>
<dbReference type="SMART" id="SM00257">
    <property type="entry name" value="LysM"/>
    <property type="match status" value="1"/>
</dbReference>
<comment type="caution">
    <text evidence="8">The sequence shown here is derived from an EMBL/GenBank/DDBJ whole genome shotgun (WGS) entry which is preliminary data.</text>
</comment>
<dbReference type="PANTHER" id="PTHR22726">
    <property type="entry name" value="METALLOENDOPEPTIDASE OMA1"/>
    <property type="match status" value="1"/>
</dbReference>
<protein>
    <recommendedName>
        <fullName evidence="7">LysM domain-containing protein</fullName>
    </recommendedName>
</protein>
<evidence type="ECO:0000256" key="1">
    <source>
        <dbReference type="ARBA" id="ARBA00001947"/>
    </source>
</evidence>
<dbReference type="STRING" id="1817883.A3G31_09185"/>
<proteinExistence type="predicted"/>
<organism evidence="8 9">
    <name type="scientific">Candidatus Schekmanbacteria bacterium RIFCSPLOWO2_12_FULL_38_15</name>
    <dbReference type="NCBI Taxonomy" id="1817883"/>
    <lineage>
        <taxon>Bacteria</taxon>
        <taxon>Candidatus Schekmaniibacteriota</taxon>
    </lineage>
</organism>
<dbReference type="CDD" id="cd07333">
    <property type="entry name" value="M48C_bepA_like"/>
    <property type="match status" value="1"/>
</dbReference>
<evidence type="ECO:0000256" key="4">
    <source>
        <dbReference type="ARBA" id="ARBA00022801"/>
    </source>
</evidence>
<dbReference type="PANTHER" id="PTHR22726:SF24">
    <property type="entry name" value="M48 FAMILY METALLOPEPTIDASE"/>
    <property type="match status" value="1"/>
</dbReference>
<comment type="cofactor">
    <cofactor evidence="1">
        <name>Zn(2+)</name>
        <dbReference type="ChEBI" id="CHEBI:29105"/>
    </cofactor>
</comment>
<keyword evidence="5" id="KW-0862">Zinc</keyword>
<dbReference type="GO" id="GO:0004222">
    <property type="term" value="F:metalloendopeptidase activity"/>
    <property type="evidence" value="ECO:0007669"/>
    <property type="project" value="InterPro"/>
</dbReference>
<reference evidence="8 9" key="1">
    <citation type="journal article" date="2016" name="Nat. Commun.">
        <title>Thousands of microbial genomes shed light on interconnected biogeochemical processes in an aquifer system.</title>
        <authorList>
            <person name="Anantharaman K."/>
            <person name="Brown C.T."/>
            <person name="Hug L.A."/>
            <person name="Sharon I."/>
            <person name="Castelle C.J."/>
            <person name="Probst A.J."/>
            <person name="Thomas B.C."/>
            <person name="Singh A."/>
            <person name="Wilkins M.J."/>
            <person name="Karaoz U."/>
            <person name="Brodie E.L."/>
            <person name="Williams K.H."/>
            <person name="Hubbard S.S."/>
            <person name="Banfield J.F."/>
        </authorList>
    </citation>
    <scope>NUCLEOTIDE SEQUENCE [LARGE SCALE GENOMIC DNA]</scope>
</reference>
<evidence type="ECO:0000259" key="7">
    <source>
        <dbReference type="PROSITE" id="PS51782"/>
    </source>
</evidence>
<evidence type="ECO:0000256" key="5">
    <source>
        <dbReference type="ARBA" id="ARBA00022833"/>
    </source>
</evidence>
<dbReference type="GO" id="GO:0046872">
    <property type="term" value="F:metal ion binding"/>
    <property type="evidence" value="ECO:0007669"/>
    <property type="project" value="UniProtKB-KW"/>
</dbReference>